<dbReference type="OrthoDB" id="10056896at2759"/>
<organism evidence="5 6">
    <name type="scientific">Seminavis robusta</name>
    <dbReference type="NCBI Taxonomy" id="568900"/>
    <lineage>
        <taxon>Eukaryota</taxon>
        <taxon>Sar</taxon>
        <taxon>Stramenopiles</taxon>
        <taxon>Ochrophyta</taxon>
        <taxon>Bacillariophyta</taxon>
        <taxon>Bacillariophyceae</taxon>
        <taxon>Bacillariophycidae</taxon>
        <taxon>Naviculales</taxon>
        <taxon>Naviculaceae</taxon>
        <taxon>Seminavis</taxon>
    </lineage>
</organism>
<accession>A0A9N8HG69</accession>
<dbReference type="SUPFAM" id="SSF53850">
    <property type="entry name" value="Periplasmic binding protein-like II"/>
    <property type="match status" value="2"/>
</dbReference>
<feature type="region of interest" description="Disordered" evidence="4">
    <location>
        <begin position="1"/>
        <end position="49"/>
    </location>
</feature>
<dbReference type="EMBL" id="CAICTM010000467">
    <property type="protein sequence ID" value="CAB9511105.1"/>
    <property type="molecule type" value="Genomic_DNA"/>
</dbReference>
<feature type="region of interest" description="Disordered" evidence="4">
    <location>
        <begin position="282"/>
        <end position="309"/>
    </location>
</feature>
<dbReference type="Gene3D" id="3.40.190.10">
    <property type="entry name" value="Periplasmic binding protein-like II"/>
    <property type="match status" value="3"/>
</dbReference>
<keyword evidence="3" id="KW-0732">Signal</keyword>
<dbReference type="Proteomes" id="UP001153069">
    <property type="component" value="Unassembled WGS sequence"/>
</dbReference>
<dbReference type="PANTHER" id="PTHR30085:SF6">
    <property type="entry name" value="ABC TRANSPORTER GLUTAMINE-BINDING PROTEIN GLNH"/>
    <property type="match status" value="1"/>
</dbReference>
<protein>
    <submittedName>
        <fullName evidence="5">Amino-acid ABC transporter-binding protein YhdW</fullName>
    </submittedName>
</protein>
<evidence type="ECO:0000256" key="2">
    <source>
        <dbReference type="ARBA" id="ARBA00022448"/>
    </source>
</evidence>
<feature type="region of interest" description="Disordered" evidence="4">
    <location>
        <begin position="62"/>
        <end position="96"/>
    </location>
</feature>
<feature type="compositionally biased region" description="Polar residues" evidence="4">
    <location>
        <begin position="293"/>
        <end position="302"/>
    </location>
</feature>
<evidence type="ECO:0000256" key="4">
    <source>
        <dbReference type="SAM" id="MobiDB-lite"/>
    </source>
</evidence>
<feature type="compositionally biased region" description="Polar residues" evidence="4">
    <location>
        <begin position="28"/>
        <end position="41"/>
    </location>
</feature>
<evidence type="ECO:0000256" key="3">
    <source>
        <dbReference type="ARBA" id="ARBA00022729"/>
    </source>
</evidence>
<feature type="compositionally biased region" description="Polar residues" evidence="4">
    <location>
        <begin position="183"/>
        <end position="193"/>
    </location>
</feature>
<feature type="compositionally biased region" description="Gly residues" evidence="4">
    <location>
        <begin position="168"/>
        <end position="178"/>
    </location>
</feature>
<feature type="region of interest" description="Disordered" evidence="4">
    <location>
        <begin position="168"/>
        <end position="226"/>
    </location>
</feature>
<keyword evidence="2" id="KW-0813">Transport</keyword>
<keyword evidence="6" id="KW-1185">Reference proteome</keyword>
<reference evidence="5" key="1">
    <citation type="submission" date="2020-06" db="EMBL/GenBank/DDBJ databases">
        <authorList>
            <consortium name="Plant Systems Biology data submission"/>
        </authorList>
    </citation>
    <scope>NUCLEOTIDE SEQUENCE</scope>
    <source>
        <strain evidence="5">D6</strain>
    </source>
</reference>
<name>A0A9N8HG69_9STRA</name>
<dbReference type="GO" id="GO:0006865">
    <property type="term" value="P:amino acid transport"/>
    <property type="evidence" value="ECO:0007669"/>
    <property type="project" value="TreeGrafter"/>
</dbReference>
<feature type="compositionally biased region" description="Polar residues" evidence="4">
    <location>
        <begin position="214"/>
        <end position="226"/>
    </location>
</feature>
<feature type="compositionally biased region" description="Basic and acidic residues" evidence="4">
    <location>
        <begin position="1"/>
        <end position="10"/>
    </location>
</feature>
<proteinExistence type="inferred from homology"/>
<dbReference type="AlphaFoldDB" id="A0A9N8HG69"/>
<gene>
    <name evidence="5" type="ORF">SEMRO_468_G149140.1</name>
</gene>
<dbReference type="InterPro" id="IPR051455">
    <property type="entry name" value="Bact_solute-bind_prot3"/>
</dbReference>
<comment type="similarity">
    <text evidence="1">Belongs to the bacterial solute-binding protein 3 family.</text>
</comment>
<feature type="compositionally biased region" description="Low complexity" evidence="4">
    <location>
        <begin position="282"/>
        <end position="292"/>
    </location>
</feature>
<evidence type="ECO:0000313" key="6">
    <source>
        <dbReference type="Proteomes" id="UP001153069"/>
    </source>
</evidence>
<evidence type="ECO:0000313" key="5">
    <source>
        <dbReference type="EMBL" id="CAB9511105.1"/>
    </source>
</evidence>
<evidence type="ECO:0000256" key="1">
    <source>
        <dbReference type="ARBA" id="ARBA00010333"/>
    </source>
</evidence>
<dbReference type="PANTHER" id="PTHR30085">
    <property type="entry name" value="AMINO ACID ABC TRANSPORTER PERMEASE"/>
    <property type="match status" value="1"/>
</dbReference>
<sequence length="901" mass="97319">MSEKTEENRNDGPPADSIDGATVGGDSPSISPNNARASASTMHKDPLNLGIPLPVLVMSTPINATAGDDDNRNEGSAEAEDVEDCESKEGHVASPIASTKEAKMMGGRVKELNSIAAEDAMKCTSGDAELLECSLRSRFALDSATDTAALDEMVASATALSMSEPGGYAIGGPGGASGHAGTDDSSYDGTASPSEDLEDGISRRASPREASFCRDSSTRPTSVSNLDSSDYLVEATLVTDQQGQPVVQVDAEPVRRCPFYATAGSLVALLVAVVVLSVGLSSASNDSSKSDNPIQATKTMSPTEAPLPTLERIQRNGTSFLGSNATSAASGRGAMDNDFATSLCAAVAAAVLDDPSAIQMVVRNETEQFEALDGGEMDYLISRIGVTMKQDVYEGRSGNGLAYTMPYLYSGVGFTGQPEYVECADDNIKTFQNCSDMIICIHEDTFFAQQLLLRIPQRQVMILNSTLTLFTSLLFGRCHVMATEAPEFSLAILRALGYPGDLTAGNRIYTTEMFALASRDGDPEWADFLNAILMALLYAEEVGITKDTADRFGQTHWFGAEYKNMFINAIRAVGNFGELYTFPMPRNNRNLPNVATGILASPPLGDIGLESVHKSEEGPITYGTLANVRDRGVLHCGIRGGRPGFADHNANSSTFQGFDVDYCVALAASLLDGKYQNVKFFDVNVRDETNGFVMLQEGTVDVFAGAEWTIDNDLRENVTNAGFAFSQPYFYNPVNGTRFDENLSLATRQDDAQFSSFVYWVAQSIVYAEEHDIAQRTSSQMPLVEVFGSGLRRMFRDAVHAVGNHALIGPTFQPQVWFQNLYTAIVMFAIFMHELAVQPVLWDFFPLPLWDFSMLPSSLTHPSSTGFTWLQLHKVVRIKDKTSFQLSSGSLGCMKVDTVDQ</sequence>
<comment type="caution">
    <text evidence="5">The sequence shown here is derived from an EMBL/GenBank/DDBJ whole genome shotgun (WGS) entry which is preliminary data.</text>
</comment>